<evidence type="ECO:0000256" key="3">
    <source>
        <dbReference type="ARBA" id="ARBA00012132"/>
    </source>
</evidence>
<keyword evidence="5 10" id="KW-0812">Transmembrane</keyword>
<comment type="similarity">
    <text evidence="2">Belongs to the polyprenol kinase family.</text>
</comment>
<feature type="transmembrane region" description="Helical" evidence="10">
    <location>
        <begin position="78"/>
        <end position="100"/>
    </location>
</feature>
<dbReference type="EC" id="2.7.1.108" evidence="3"/>
<keyword evidence="8 10" id="KW-1133">Transmembrane helix</keyword>
<dbReference type="GO" id="GO:0043048">
    <property type="term" value="P:dolichyl monophosphate biosynthetic process"/>
    <property type="evidence" value="ECO:0007669"/>
    <property type="project" value="TreeGrafter"/>
</dbReference>
<evidence type="ECO:0000313" key="12">
    <source>
        <dbReference type="WBParaSite" id="SSTP_0000792000.1"/>
    </source>
</evidence>
<dbReference type="WBParaSite" id="SSTP_0000792000.1">
    <property type="protein sequence ID" value="SSTP_0000792000.1"/>
    <property type="gene ID" value="SSTP_0000792000"/>
</dbReference>
<comment type="subcellular location">
    <subcellularLocation>
        <location evidence="1">Endoplasmic reticulum membrane</location>
        <topology evidence="1">Multi-pass membrane protein</topology>
    </subcellularLocation>
</comment>
<evidence type="ECO:0000256" key="5">
    <source>
        <dbReference type="ARBA" id="ARBA00022692"/>
    </source>
</evidence>
<sequence>MLSSKNFFDDTLILTALFSYILIVIGAFFNKNSCIKANLWLAIVITGAFIYFSYQINIPIAQLPNVLLSRVFDGSYRRIHLLLLWSHSMFLNFAFCSIISLQKFSSTIHRKFFHLTGSVIALSGIYLDPEFTRLASILSIIIYLILETYRSLSIYPYKKVLNKVFITFLDDQDKKELILTPVFLMIGLFLPIILSPVSSGGISLKLYHFSGIALVGVGDAVAAIVGTYYGKRKWNKILPFIDNSCTRRKSLEGSIAFIIGSTITLFASEYLLLKNYPISLICLFKIATISTIGSMVETLTNKHDNILPVIVGFFFLYNYY</sequence>
<keyword evidence="4" id="KW-0808">Transferase</keyword>
<reference evidence="12" key="1">
    <citation type="submission" date="2015-08" db="UniProtKB">
        <authorList>
            <consortium name="WormBaseParasite"/>
        </authorList>
    </citation>
    <scope>IDENTIFICATION</scope>
</reference>
<evidence type="ECO:0000256" key="4">
    <source>
        <dbReference type="ARBA" id="ARBA00022679"/>
    </source>
</evidence>
<dbReference type="Proteomes" id="UP000035681">
    <property type="component" value="Unplaced"/>
</dbReference>
<feature type="transmembrane region" description="Helical" evidence="10">
    <location>
        <begin position="177"/>
        <end position="194"/>
    </location>
</feature>
<keyword evidence="9 10" id="KW-0472">Membrane</keyword>
<dbReference type="GO" id="GO:0005789">
    <property type="term" value="C:endoplasmic reticulum membrane"/>
    <property type="evidence" value="ECO:0007669"/>
    <property type="project" value="UniProtKB-SubCell"/>
</dbReference>
<dbReference type="AlphaFoldDB" id="A0A0K0EEK9"/>
<evidence type="ECO:0000256" key="6">
    <source>
        <dbReference type="ARBA" id="ARBA00022777"/>
    </source>
</evidence>
<dbReference type="PANTHER" id="PTHR13205:SF15">
    <property type="entry name" value="DOLICHOL KINASE"/>
    <property type="match status" value="1"/>
</dbReference>
<evidence type="ECO:0000256" key="7">
    <source>
        <dbReference type="ARBA" id="ARBA00022824"/>
    </source>
</evidence>
<evidence type="ECO:0000313" key="11">
    <source>
        <dbReference type="Proteomes" id="UP000035681"/>
    </source>
</evidence>
<evidence type="ECO:0000256" key="10">
    <source>
        <dbReference type="SAM" id="Phobius"/>
    </source>
</evidence>
<evidence type="ECO:0000256" key="9">
    <source>
        <dbReference type="ARBA" id="ARBA00023136"/>
    </source>
</evidence>
<name>A0A0K0EEK9_STRER</name>
<evidence type="ECO:0000256" key="8">
    <source>
        <dbReference type="ARBA" id="ARBA00022989"/>
    </source>
</evidence>
<dbReference type="InterPro" id="IPR032974">
    <property type="entry name" value="Polypren_kinase"/>
</dbReference>
<feature type="transmembrane region" description="Helical" evidence="10">
    <location>
        <begin position="37"/>
        <end position="58"/>
    </location>
</feature>
<feature type="transmembrane region" description="Helical" evidence="10">
    <location>
        <begin position="251"/>
        <end position="272"/>
    </location>
</feature>
<evidence type="ECO:0000256" key="1">
    <source>
        <dbReference type="ARBA" id="ARBA00004477"/>
    </source>
</evidence>
<proteinExistence type="inferred from homology"/>
<keyword evidence="6" id="KW-0418">Kinase</keyword>
<keyword evidence="7" id="KW-0256">Endoplasmic reticulum</keyword>
<feature type="transmembrane region" description="Helical" evidence="10">
    <location>
        <begin position="206"/>
        <end position="230"/>
    </location>
</feature>
<evidence type="ECO:0000256" key="2">
    <source>
        <dbReference type="ARBA" id="ARBA00010794"/>
    </source>
</evidence>
<dbReference type="GO" id="GO:0004168">
    <property type="term" value="F:dolichol kinase activity"/>
    <property type="evidence" value="ECO:0007669"/>
    <property type="project" value="UniProtKB-EC"/>
</dbReference>
<feature type="transmembrane region" description="Helical" evidence="10">
    <location>
        <begin position="12"/>
        <end position="30"/>
    </location>
</feature>
<protein>
    <recommendedName>
        <fullName evidence="3">dolichol kinase</fullName>
        <ecNumber evidence="3">2.7.1.108</ecNumber>
    </recommendedName>
</protein>
<dbReference type="WBParaSite" id="TCONS_00009712.p1">
    <property type="protein sequence ID" value="TCONS_00009712.p1"/>
    <property type="gene ID" value="XLOC_007479"/>
</dbReference>
<dbReference type="PANTHER" id="PTHR13205">
    <property type="entry name" value="TRANSMEMBRANE PROTEIN 15-RELATED"/>
    <property type="match status" value="1"/>
</dbReference>
<dbReference type="STRING" id="6248.A0A0K0EEK9"/>
<keyword evidence="11" id="KW-1185">Reference proteome</keyword>
<organism evidence="12">
    <name type="scientific">Strongyloides stercoralis</name>
    <name type="common">Threadworm</name>
    <dbReference type="NCBI Taxonomy" id="6248"/>
    <lineage>
        <taxon>Eukaryota</taxon>
        <taxon>Metazoa</taxon>
        <taxon>Ecdysozoa</taxon>
        <taxon>Nematoda</taxon>
        <taxon>Chromadorea</taxon>
        <taxon>Rhabditida</taxon>
        <taxon>Tylenchina</taxon>
        <taxon>Panagrolaimomorpha</taxon>
        <taxon>Strongyloidoidea</taxon>
        <taxon>Strongyloididae</taxon>
        <taxon>Strongyloides</taxon>
    </lineage>
</organism>
<accession>A0A0K0EEK9</accession>